<dbReference type="EMBL" id="CP134494">
    <property type="protein sequence ID" value="WNF23482.1"/>
    <property type="molecule type" value="Genomic_DNA"/>
</dbReference>
<proteinExistence type="predicted"/>
<name>A0ABY9VKS7_9BACI</name>
<dbReference type="InterPro" id="IPR005182">
    <property type="entry name" value="YdbS-like_PH"/>
</dbReference>
<evidence type="ECO:0000256" key="1">
    <source>
        <dbReference type="SAM" id="Phobius"/>
    </source>
</evidence>
<evidence type="ECO:0000313" key="4">
    <source>
        <dbReference type="Proteomes" id="UP001303324"/>
    </source>
</evidence>
<accession>A0ABY9VKS7</accession>
<keyword evidence="4" id="KW-1185">Reference proteome</keyword>
<feature type="transmembrane region" description="Helical" evidence="1">
    <location>
        <begin position="53"/>
        <end position="71"/>
    </location>
</feature>
<keyword evidence="1" id="KW-1133">Transmembrane helix</keyword>
<feature type="transmembrane region" description="Helical" evidence="1">
    <location>
        <begin position="21"/>
        <end position="41"/>
    </location>
</feature>
<dbReference type="RefSeq" id="WP_311073816.1">
    <property type="nucleotide sequence ID" value="NZ_CP134494.1"/>
</dbReference>
<dbReference type="Pfam" id="PF03703">
    <property type="entry name" value="bPH_2"/>
    <property type="match status" value="1"/>
</dbReference>
<protein>
    <submittedName>
        <fullName evidence="3">PH domain-containing protein</fullName>
    </submittedName>
</protein>
<gene>
    <name evidence="3" type="ORF">RH061_02925</name>
</gene>
<evidence type="ECO:0000313" key="3">
    <source>
        <dbReference type="EMBL" id="WNF23482.1"/>
    </source>
</evidence>
<sequence length="164" mass="18886">MLVDIKEPQNSISRKAINVWIISEIIQNFIGFAVLGILFYLDDRFLWKEWIGWVLILLLAISIPAAIWAFISPYIQYKSWRYEVDEEFVQLKSGVLEEKHLLIPMTKIQSVETVQGPLMRKYGLYSVSIGTMGSTHVIPALPKEEAVSLRNQIAKYAKVKDEDE</sequence>
<dbReference type="Proteomes" id="UP001303324">
    <property type="component" value="Chromosome"/>
</dbReference>
<keyword evidence="1" id="KW-0472">Membrane</keyword>
<organism evidence="3 4">
    <name type="scientific">Mesobacillus jeotgali</name>
    <dbReference type="NCBI Taxonomy" id="129985"/>
    <lineage>
        <taxon>Bacteria</taxon>
        <taxon>Bacillati</taxon>
        <taxon>Bacillota</taxon>
        <taxon>Bacilli</taxon>
        <taxon>Bacillales</taxon>
        <taxon>Bacillaceae</taxon>
        <taxon>Mesobacillus</taxon>
    </lineage>
</organism>
<dbReference type="PANTHER" id="PTHR34473:SF2">
    <property type="entry name" value="UPF0699 TRANSMEMBRANE PROTEIN YDBT"/>
    <property type="match status" value="1"/>
</dbReference>
<keyword evidence="1" id="KW-0812">Transmembrane</keyword>
<feature type="domain" description="YdbS-like PH" evidence="2">
    <location>
        <begin position="77"/>
        <end position="153"/>
    </location>
</feature>
<dbReference type="PANTHER" id="PTHR34473">
    <property type="entry name" value="UPF0699 TRANSMEMBRANE PROTEIN YDBS"/>
    <property type="match status" value="1"/>
</dbReference>
<reference evidence="3 4" key="1">
    <citation type="submission" date="2023-09" db="EMBL/GenBank/DDBJ databases">
        <title>Microbial mechanism of fulvic acid promoting antimony reduction mineralization in rice fields.</title>
        <authorList>
            <person name="Chen G."/>
            <person name="Lan J."/>
        </authorList>
    </citation>
    <scope>NUCLEOTIDE SEQUENCE [LARGE SCALE GENOMIC DNA]</scope>
    <source>
        <strain evidence="3 4">PS1</strain>
    </source>
</reference>
<evidence type="ECO:0000259" key="2">
    <source>
        <dbReference type="Pfam" id="PF03703"/>
    </source>
</evidence>